<dbReference type="Pfam" id="PF01381">
    <property type="entry name" value="HTH_3"/>
    <property type="match status" value="1"/>
</dbReference>
<comment type="cofactor">
    <cofactor evidence="1">
        <name>Mg(2+)</name>
        <dbReference type="ChEBI" id="CHEBI:18420"/>
    </cofactor>
</comment>
<dbReference type="Proteomes" id="UP000734823">
    <property type="component" value="Unassembled WGS sequence"/>
</dbReference>
<keyword evidence="12" id="KW-1185">Reference proteome</keyword>
<dbReference type="InterPro" id="IPR001387">
    <property type="entry name" value="Cro/C1-type_HTH"/>
</dbReference>
<dbReference type="Gene3D" id="1.10.260.40">
    <property type="entry name" value="lambda repressor-like DNA-binding domains"/>
    <property type="match status" value="1"/>
</dbReference>
<keyword evidence="8" id="KW-0460">Magnesium</keyword>
<dbReference type="PANTHER" id="PTHR33571">
    <property type="entry name" value="SSL8005 PROTEIN"/>
    <property type="match status" value="1"/>
</dbReference>
<organism evidence="11 12">
    <name type="scientific">Actinokineospora xionganensis</name>
    <dbReference type="NCBI Taxonomy" id="2684470"/>
    <lineage>
        <taxon>Bacteria</taxon>
        <taxon>Bacillati</taxon>
        <taxon>Actinomycetota</taxon>
        <taxon>Actinomycetes</taxon>
        <taxon>Pseudonocardiales</taxon>
        <taxon>Pseudonocardiaceae</taxon>
        <taxon>Actinokineospora</taxon>
    </lineage>
</organism>
<accession>A0ABR7LA68</accession>
<proteinExistence type="inferred from homology"/>
<evidence type="ECO:0000259" key="10">
    <source>
        <dbReference type="PROSITE" id="PS50943"/>
    </source>
</evidence>
<dbReference type="PROSITE" id="PS50943">
    <property type="entry name" value="HTH_CROC1"/>
    <property type="match status" value="1"/>
</dbReference>
<dbReference type="Gene3D" id="3.30.460.10">
    <property type="entry name" value="Beta Polymerase, domain 2"/>
    <property type="match status" value="1"/>
</dbReference>
<evidence type="ECO:0000256" key="6">
    <source>
        <dbReference type="ARBA" id="ARBA00022741"/>
    </source>
</evidence>
<protein>
    <submittedName>
        <fullName evidence="11">Helix-turn-helix domain-containing protein</fullName>
    </submittedName>
</protein>
<keyword evidence="3" id="KW-0808">Transferase</keyword>
<keyword evidence="7" id="KW-0067">ATP-binding</keyword>
<evidence type="ECO:0000256" key="4">
    <source>
        <dbReference type="ARBA" id="ARBA00022695"/>
    </source>
</evidence>
<keyword evidence="4" id="KW-0548">Nucleotidyltransferase</keyword>
<keyword evidence="2" id="KW-1277">Toxin-antitoxin system</keyword>
<evidence type="ECO:0000256" key="7">
    <source>
        <dbReference type="ARBA" id="ARBA00022840"/>
    </source>
</evidence>
<keyword evidence="5" id="KW-0479">Metal-binding</keyword>
<dbReference type="InterPro" id="IPR052038">
    <property type="entry name" value="Type-VII_TA_antitoxin"/>
</dbReference>
<evidence type="ECO:0000256" key="2">
    <source>
        <dbReference type="ARBA" id="ARBA00022649"/>
    </source>
</evidence>
<dbReference type="SUPFAM" id="SSF47413">
    <property type="entry name" value="lambda repressor-like DNA-binding domains"/>
    <property type="match status" value="1"/>
</dbReference>
<dbReference type="PANTHER" id="PTHR33571:SF12">
    <property type="entry name" value="BSL3053 PROTEIN"/>
    <property type="match status" value="1"/>
</dbReference>
<keyword evidence="6" id="KW-0547">Nucleotide-binding</keyword>
<feature type="domain" description="HTH cro/C1-type" evidence="10">
    <location>
        <begin position="7"/>
        <end position="53"/>
    </location>
</feature>
<dbReference type="InterPro" id="IPR043519">
    <property type="entry name" value="NT_sf"/>
</dbReference>
<dbReference type="EMBL" id="JABVED010000011">
    <property type="protein sequence ID" value="MBC6449301.1"/>
    <property type="molecule type" value="Genomic_DNA"/>
</dbReference>
<dbReference type="Pfam" id="PF01909">
    <property type="entry name" value="NTP_transf_2"/>
    <property type="match status" value="1"/>
</dbReference>
<sequence>MDTATLVRQTREAAGLTQAELARRAGTSQPAVARYESGVSSPSVRTLERLVHAAGRRLRISTASAGAVADLDGDRMRSLRAARPLIMRAARKVGASNVRVFGSVARGEDQPASDIDLLVDFDVHANGALALIRLRRELSDLLDERIDIATVDLLRPEVAERALAEAVPL</sequence>
<reference evidence="11 12" key="1">
    <citation type="submission" date="2020-06" db="EMBL/GenBank/DDBJ databases">
        <title>Actinokineospora xiongansis sp. nov., isolated from soil of Baiyangdian.</title>
        <authorList>
            <person name="Zhang X."/>
        </authorList>
    </citation>
    <scope>NUCLEOTIDE SEQUENCE [LARGE SCALE GENOMIC DNA]</scope>
    <source>
        <strain evidence="11 12">HBU206404</strain>
    </source>
</reference>
<dbReference type="SMART" id="SM00530">
    <property type="entry name" value="HTH_XRE"/>
    <property type="match status" value="1"/>
</dbReference>
<name>A0ABR7LA68_9PSEU</name>
<dbReference type="CDD" id="cd05403">
    <property type="entry name" value="NT_KNTase_like"/>
    <property type="match status" value="1"/>
</dbReference>
<gene>
    <name evidence="11" type="ORF">GPZ80_19240</name>
</gene>
<dbReference type="InterPro" id="IPR002934">
    <property type="entry name" value="Polymerase_NTP_transf_dom"/>
</dbReference>
<dbReference type="SUPFAM" id="SSF81301">
    <property type="entry name" value="Nucleotidyltransferase"/>
    <property type="match status" value="1"/>
</dbReference>
<evidence type="ECO:0000256" key="1">
    <source>
        <dbReference type="ARBA" id="ARBA00001946"/>
    </source>
</evidence>
<comment type="caution">
    <text evidence="11">The sequence shown here is derived from an EMBL/GenBank/DDBJ whole genome shotgun (WGS) entry which is preliminary data.</text>
</comment>
<dbReference type="InterPro" id="IPR010982">
    <property type="entry name" value="Lambda_DNA-bd_dom_sf"/>
</dbReference>
<dbReference type="RefSeq" id="WP_187221975.1">
    <property type="nucleotide sequence ID" value="NZ_JABVED010000011.1"/>
</dbReference>
<evidence type="ECO:0000256" key="8">
    <source>
        <dbReference type="ARBA" id="ARBA00022842"/>
    </source>
</evidence>
<evidence type="ECO:0000313" key="12">
    <source>
        <dbReference type="Proteomes" id="UP000734823"/>
    </source>
</evidence>
<dbReference type="CDD" id="cd00093">
    <property type="entry name" value="HTH_XRE"/>
    <property type="match status" value="1"/>
</dbReference>
<comment type="similarity">
    <text evidence="9">Belongs to the MntA antitoxin family.</text>
</comment>
<evidence type="ECO:0000256" key="5">
    <source>
        <dbReference type="ARBA" id="ARBA00022723"/>
    </source>
</evidence>
<evidence type="ECO:0000256" key="3">
    <source>
        <dbReference type="ARBA" id="ARBA00022679"/>
    </source>
</evidence>
<evidence type="ECO:0000313" key="11">
    <source>
        <dbReference type="EMBL" id="MBC6449301.1"/>
    </source>
</evidence>
<evidence type="ECO:0000256" key="9">
    <source>
        <dbReference type="ARBA" id="ARBA00038276"/>
    </source>
</evidence>